<dbReference type="Pfam" id="PF04181">
    <property type="entry name" value="RPAP2_Rtr1"/>
    <property type="match status" value="1"/>
</dbReference>
<feature type="compositionally biased region" description="Low complexity" evidence="13">
    <location>
        <begin position="150"/>
        <end position="174"/>
    </location>
</feature>
<feature type="region of interest" description="Disordered" evidence="13">
    <location>
        <begin position="252"/>
        <end position="299"/>
    </location>
</feature>
<keyword evidence="6 12" id="KW-0862">Zinc</keyword>
<feature type="region of interest" description="Disordered" evidence="13">
    <location>
        <begin position="141"/>
        <end position="182"/>
    </location>
</feature>
<comment type="function">
    <text evidence="12">Putative RNA polymerase II subunit B1 C-terminal domain (CTD) phosphatase involved in RNA polymerase II transcription regulation.</text>
</comment>
<evidence type="ECO:0000259" key="14">
    <source>
        <dbReference type="PROSITE" id="PS51479"/>
    </source>
</evidence>
<evidence type="ECO:0000256" key="6">
    <source>
        <dbReference type="ARBA" id="ARBA00022833"/>
    </source>
</evidence>
<dbReference type="GO" id="GO:0005634">
    <property type="term" value="C:nucleus"/>
    <property type="evidence" value="ECO:0007669"/>
    <property type="project" value="UniProtKB-SubCell"/>
</dbReference>
<keyword evidence="5 12" id="KW-0378">Hydrolase</keyword>
<keyword evidence="7 12" id="KW-0904">Protein phosphatase</keyword>
<evidence type="ECO:0000256" key="9">
    <source>
        <dbReference type="ARBA" id="ARBA00047761"/>
    </source>
</evidence>
<dbReference type="GO" id="GO:0008420">
    <property type="term" value="F:RNA polymerase II CTD heptapeptide repeat phosphatase activity"/>
    <property type="evidence" value="ECO:0007669"/>
    <property type="project" value="UniProtKB-UniRule"/>
</dbReference>
<dbReference type="EC" id="3.1.3.16" evidence="12"/>
<name>A0A8K1CL75_PYTOL</name>
<evidence type="ECO:0000313" key="16">
    <source>
        <dbReference type="Proteomes" id="UP000794436"/>
    </source>
</evidence>
<comment type="catalytic activity">
    <reaction evidence="10 12">
        <text>O-phospho-L-threonyl-[protein] + H2O = L-threonyl-[protein] + phosphate</text>
        <dbReference type="Rhea" id="RHEA:47004"/>
        <dbReference type="Rhea" id="RHEA-COMP:11060"/>
        <dbReference type="Rhea" id="RHEA-COMP:11605"/>
        <dbReference type="ChEBI" id="CHEBI:15377"/>
        <dbReference type="ChEBI" id="CHEBI:30013"/>
        <dbReference type="ChEBI" id="CHEBI:43474"/>
        <dbReference type="ChEBI" id="CHEBI:61977"/>
        <dbReference type="EC" id="3.1.3.16"/>
    </reaction>
</comment>
<keyword evidence="4 12" id="KW-0863">Zinc-finger</keyword>
<dbReference type="OrthoDB" id="2590500at2759"/>
<keyword evidence="8 12" id="KW-0539">Nucleus</keyword>
<organism evidence="15 16">
    <name type="scientific">Pythium oligandrum</name>
    <name type="common">Mycoparasitic fungus</name>
    <dbReference type="NCBI Taxonomy" id="41045"/>
    <lineage>
        <taxon>Eukaryota</taxon>
        <taxon>Sar</taxon>
        <taxon>Stramenopiles</taxon>
        <taxon>Oomycota</taxon>
        <taxon>Peronosporomycetes</taxon>
        <taxon>Pythiales</taxon>
        <taxon>Pythiaceae</taxon>
        <taxon>Pythium</taxon>
    </lineage>
</organism>
<dbReference type="EMBL" id="SPLM01000037">
    <property type="protein sequence ID" value="TMW65676.1"/>
    <property type="molecule type" value="Genomic_DNA"/>
</dbReference>
<dbReference type="InterPro" id="IPR007308">
    <property type="entry name" value="Rtr1/RPAP2_dom"/>
</dbReference>
<evidence type="ECO:0000256" key="7">
    <source>
        <dbReference type="ARBA" id="ARBA00022912"/>
    </source>
</evidence>
<comment type="caution">
    <text evidence="15">The sequence shown here is derived from an EMBL/GenBank/DDBJ whole genome shotgun (WGS) entry which is preliminary data.</text>
</comment>
<feature type="compositionally biased region" description="Acidic residues" evidence="13">
    <location>
        <begin position="272"/>
        <end position="285"/>
    </location>
</feature>
<keyword evidence="16" id="KW-1185">Reference proteome</keyword>
<comment type="subcellular location">
    <subcellularLocation>
        <location evidence="1 12">Nucleus</location>
    </subcellularLocation>
</comment>
<evidence type="ECO:0000256" key="11">
    <source>
        <dbReference type="PROSITE-ProRule" id="PRU00812"/>
    </source>
</evidence>
<evidence type="ECO:0000256" key="5">
    <source>
        <dbReference type="ARBA" id="ARBA00022801"/>
    </source>
</evidence>
<comment type="catalytic activity">
    <reaction evidence="9 12">
        <text>O-phospho-L-seryl-[protein] + H2O = L-seryl-[protein] + phosphate</text>
        <dbReference type="Rhea" id="RHEA:20629"/>
        <dbReference type="Rhea" id="RHEA-COMP:9863"/>
        <dbReference type="Rhea" id="RHEA-COMP:11604"/>
        <dbReference type="ChEBI" id="CHEBI:15377"/>
        <dbReference type="ChEBI" id="CHEBI:29999"/>
        <dbReference type="ChEBI" id="CHEBI:43474"/>
        <dbReference type="ChEBI" id="CHEBI:83421"/>
        <dbReference type="EC" id="3.1.3.16"/>
    </reaction>
</comment>
<dbReference type="GO" id="GO:0043175">
    <property type="term" value="F:RNA polymerase core enzyme binding"/>
    <property type="evidence" value="ECO:0007669"/>
    <property type="project" value="UniProtKB-UniRule"/>
</dbReference>
<dbReference type="Proteomes" id="UP000794436">
    <property type="component" value="Unassembled WGS sequence"/>
</dbReference>
<dbReference type="PANTHER" id="PTHR14732:SF0">
    <property type="entry name" value="RNA POLYMERASE II SUBUNIT B1 CTD PHOSPHATASE RPAP2-RELATED"/>
    <property type="match status" value="1"/>
</dbReference>
<evidence type="ECO:0000256" key="2">
    <source>
        <dbReference type="ARBA" id="ARBA00005676"/>
    </source>
</evidence>
<dbReference type="Gene3D" id="1.25.40.820">
    <property type="match status" value="1"/>
</dbReference>
<feature type="domain" description="RTR1-type" evidence="14">
    <location>
        <begin position="49"/>
        <end position="131"/>
    </location>
</feature>
<feature type="compositionally biased region" description="Basic and acidic residues" evidence="13">
    <location>
        <begin position="252"/>
        <end position="264"/>
    </location>
</feature>
<evidence type="ECO:0000256" key="10">
    <source>
        <dbReference type="ARBA" id="ARBA00048336"/>
    </source>
</evidence>
<evidence type="ECO:0000256" key="8">
    <source>
        <dbReference type="ARBA" id="ARBA00023242"/>
    </source>
</evidence>
<sequence>MDASVAARAVTTSASGAPADANQGSNVREAFRLMSTLIYPNIPITYLDRCARILQRRHIETVFEERAVQLLCAFPACGNKIRDKTAKYRVSLAKKEIYDAHTENQFCSQQCLKKAHVYASRLVAKPPQLVPSLMEVFGTDKPNPKKFEAEQAAAQTQRAASGGVSAAGPSSSGARRQTPKAKTVWAKNNDLGVVERLSNPVSDMAMRGQLAPAIRENTSPAAPEQTFPDAQQAVLIEGFVFPSHKERLAKKVETKWQDAEETKQSEIVVSDSDAESGDEYDDDDASSTSSVAMSDFEDEEEELISTDDLPLFINLWRIFSSWITHETTLIVANKPIPGDDKPAPRTPEEKKAREAADRAAQLLFHERYNAFGLTLSRALPQVSQQLKLSSFGHPAQRMDAVIKSFAFRDAIDGANSHLWVCIAALLLLVGHSKQTSTMSDEERRVLTKLTKLDTHELEQLLGLFYALRDESTIVVDEDVAAPAPDANKSKSASTEPAVKKCRKCRRPVTKCVCSERANASEKPKKDDFSTEELTQMFRDAVTLREQYEDLLEAAGASAYDDID</sequence>
<proteinExistence type="inferred from homology"/>
<feature type="region of interest" description="Disordered" evidence="13">
    <location>
        <begin position="334"/>
        <end position="353"/>
    </location>
</feature>
<evidence type="ECO:0000256" key="12">
    <source>
        <dbReference type="RuleBase" id="RU367080"/>
    </source>
</evidence>
<protein>
    <recommendedName>
        <fullName evidence="12">RNA polymerase II subunit B1 CTD phosphatase RPAP2 homolog</fullName>
        <ecNumber evidence="12">3.1.3.16</ecNumber>
    </recommendedName>
</protein>
<evidence type="ECO:0000256" key="3">
    <source>
        <dbReference type="ARBA" id="ARBA00022723"/>
    </source>
</evidence>
<evidence type="ECO:0000256" key="1">
    <source>
        <dbReference type="ARBA" id="ARBA00004123"/>
    </source>
</evidence>
<dbReference type="AlphaFoldDB" id="A0A8K1CL75"/>
<feature type="compositionally biased region" description="Basic and acidic residues" evidence="13">
    <location>
        <begin position="337"/>
        <end position="353"/>
    </location>
</feature>
<dbReference type="PROSITE" id="PS51479">
    <property type="entry name" value="ZF_RTR1"/>
    <property type="match status" value="1"/>
</dbReference>
<dbReference type="PANTHER" id="PTHR14732">
    <property type="entry name" value="RNA POLYMERASE II SUBUNIT B1 CTD PHOSPHATASE RPAP2-RELATED"/>
    <property type="match status" value="1"/>
</dbReference>
<dbReference type="GO" id="GO:0008270">
    <property type="term" value="F:zinc ion binding"/>
    <property type="evidence" value="ECO:0007669"/>
    <property type="project" value="UniProtKB-KW"/>
</dbReference>
<evidence type="ECO:0000256" key="13">
    <source>
        <dbReference type="SAM" id="MobiDB-lite"/>
    </source>
</evidence>
<dbReference type="GO" id="GO:0005737">
    <property type="term" value="C:cytoplasm"/>
    <property type="evidence" value="ECO:0007669"/>
    <property type="project" value="TreeGrafter"/>
</dbReference>
<evidence type="ECO:0000313" key="15">
    <source>
        <dbReference type="EMBL" id="TMW65676.1"/>
    </source>
</evidence>
<keyword evidence="3 12" id="KW-0479">Metal-binding</keyword>
<dbReference type="InterPro" id="IPR039693">
    <property type="entry name" value="Rtr1/RPAP2"/>
</dbReference>
<reference evidence="15" key="1">
    <citation type="submission" date="2019-03" db="EMBL/GenBank/DDBJ databases">
        <title>Long read genome sequence of the mycoparasitic Pythium oligandrum ATCC 38472 isolated from sugarbeet rhizosphere.</title>
        <authorList>
            <person name="Gaulin E."/>
        </authorList>
    </citation>
    <scope>NUCLEOTIDE SEQUENCE</scope>
    <source>
        <strain evidence="15">ATCC 38472_TT</strain>
    </source>
</reference>
<accession>A0A8K1CL75</accession>
<comment type="similarity">
    <text evidence="2 11 12">Belongs to the RPAP2 family.</text>
</comment>
<evidence type="ECO:0000256" key="4">
    <source>
        <dbReference type="ARBA" id="ARBA00022771"/>
    </source>
</evidence>
<dbReference type="InterPro" id="IPR038534">
    <property type="entry name" value="Rtr1/RPAP2_sf"/>
</dbReference>
<gene>
    <name evidence="15" type="ORF">Poli38472_008318</name>
</gene>